<dbReference type="Pfam" id="PF10067">
    <property type="entry name" value="DUF2306"/>
    <property type="match status" value="1"/>
</dbReference>
<feature type="transmembrane region" description="Helical" evidence="1">
    <location>
        <begin position="86"/>
        <end position="103"/>
    </location>
</feature>
<organism evidence="2 3">
    <name type="scientific">Chryseobacterium oncorhynchi</name>
    <dbReference type="NCBI Taxonomy" id="741074"/>
    <lineage>
        <taxon>Bacteria</taxon>
        <taxon>Pseudomonadati</taxon>
        <taxon>Bacteroidota</taxon>
        <taxon>Flavobacteriia</taxon>
        <taxon>Flavobacteriales</taxon>
        <taxon>Weeksellaceae</taxon>
        <taxon>Chryseobacterium group</taxon>
        <taxon>Chryseobacterium</taxon>
    </lineage>
</organism>
<dbReference type="AlphaFoldDB" id="A0A316WWA3"/>
<sequence>MKKLLFVIICIFALLIGAYPLIYVFVEHKYTFLGSKSPEILHNLIWRIAFFAHIIFGGISLFIGWRQFGSKFRNKYIRIHRSIGKFYVMSVLISSVSAIYMGFYANGGIVSCGGFIFLGTIWLITTMVAVVQIRKGNVVKHQQFMIYSYACTFAAVTLRIWLPVLKSITDDPDNSYIIVAWLSWIPNILVAYFINRNLKVSV</sequence>
<feature type="transmembrane region" description="Helical" evidence="1">
    <location>
        <begin position="174"/>
        <end position="194"/>
    </location>
</feature>
<feature type="transmembrane region" description="Helical" evidence="1">
    <location>
        <begin position="44"/>
        <end position="65"/>
    </location>
</feature>
<keyword evidence="1" id="KW-1133">Transmembrane helix</keyword>
<dbReference type="EMBL" id="PPEI02000003">
    <property type="protein sequence ID" value="PWN64686.1"/>
    <property type="molecule type" value="Genomic_DNA"/>
</dbReference>
<evidence type="ECO:0000313" key="3">
    <source>
        <dbReference type="Proteomes" id="UP000236182"/>
    </source>
</evidence>
<keyword evidence="3" id="KW-1185">Reference proteome</keyword>
<dbReference type="RefSeq" id="WP_109621405.1">
    <property type="nucleotide sequence ID" value="NZ_PPEI02000003.1"/>
</dbReference>
<keyword evidence="1" id="KW-0812">Transmembrane</keyword>
<comment type="caution">
    <text evidence="2">The sequence shown here is derived from an EMBL/GenBank/DDBJ whole genome shotgun (WGS) entry which is preliminary data.</text>
</comment>
<dbReference type="InterPro" id="IPR018750">
    <property type="entry name" value="DUF2306_membrane"/>
</dbReference>
<evidence type="ECO:0000313" key="2">
    <source>
        <dbReference type="EMBL" id="PWN64686.1"/>
    </source>
</evidence>
<dbReference type="Proteomes" id="UP000236182">
    <property type="component" value="Unassembled WGS sequence"/>
</dbReference>
<dbReference type="OrthoDB" id="6385003at2"/>
<gene>
    <name evidence="2" type="ORF">C1638_012435</name>
</gene>
<reference evidence="2" key="1">
    <citation type="submission" date="2018-04" db="EMBL/GenBank/DDBJ databases">
        <title>Draft Genome Sequences of Chryseobacterium lactis NCTC11390T isolated from milk, Chryseobacterium oncorhynchi 701B-08T from rainbow trout, and Chryseobacterium viscerum 687B-08T from diseased fish.</title>
        <authorList>
            <person name="Jeong J.-J."/>
            <person name="Lee Y.J."/>
            <person name="Pathiraja D."/>
            <person name="Park B."/>
            <person name="Choi I.-G."/>
            <person name="Kim K.D."/>
        </authorList>
    </citation>
    <scope>NUCLEOTIDE SEQUENCE [LARGE SCALE GENOMIC DNA]</scope>
    <source>
        <strain evidence="2">701B-08</strain>
    </source>
</reference>
<protein>
    <recommendedName>
        <fullName evidence="4">DUF2306 domain-containing protein</fullName>
    </recommendedName>
</protein>
<proteinExistence type="predicted"/>
<evidence type="ECO:0008006" key="4">
    <source>
        <dbReference type="Google" id="ProtNLM"/>
    </source>
</evidence>
<feature type="transmembrane region" description="Helical" evidence="1">
    <location>
        <begin position="109"/>
        <end position="132"/>
    </location>
</feature>
<evidence type="ECO:0000256" key="1">
    <source>
        <dbReference type="SAM" id="Phobius"/>
    </source>
</evidence>
<keyword evidence="1" id="KW-0472">Membrane</keyword>
<feature type="transmembrane region" description="Helical" evidence="1">
    <location>
        <begin position="144"/>
        <end position="162"/>
    </location>
</feature>
<accession>A0A316WWA3</accession>
<name>A0A316WWA3_9FLAO</name>